<reference evidence="5" key="1">
    <citation type="journal article" date="2014" name="PLoS ONE">
        <title>Transcriptome-Based Identification of ABC Transporters in the Western Tarnished Plant Bug Lygus hesperus.</title>
        <authorList>
            <person name="Hull J.J."/>
            <person name="Chaney K."/>
            <person name="Geib S.M."/>
            <person name="Fabrick J.A."/>
            <person name="Brent C.S."/>
            <person name="Walsh D."/>
            <person name="Lavine L.C."/>
        </authorList>
    </citation>
    <scope>NUCLEOTIDE SEQUENCE</scope>
</reference>
<dbReference type="PANTHER" id="PTHR14167">
    <property type="entry name" value="SH3 DOMAIN-CONTAINING"/>
    <property type="match status" value="1"/>
</dbReference>
<organism evidence="5">
    <name type="scientific">Lygus hesperus</name>
    <name type="common">Western plant bug</name>
    <dbReference type="NCBI Taxonomy" id="30085"/>
    <lineage>
        <taxon>Eukaryota</taxon>
        <taxon>Metazoa</taxon>
        <taxon>Ecdysozoa</taxon>
        <taxon>Arthropoda</taxon>
        <taxon>Hexapoda</taxon>
        <taxon>Insecta</taxon>
        <taxon>Pterygota</taxon>
        <taxon>Neoptera</taxon>
        <taxon>Paraneoptera</taxon>
        <taxon>Hemiptera</taxon>
        <taxon>Heteroptera</taxon>
        <taxon>Panheteroptera</taxon>
        <taxon>Cimicomorpha</taxon>
        <taxon>Miridae</taxon>
        <taxon>Mirini</taxon>
        <taxon>Lygus</taxon>
    </lineage>
</organism>
<feature type="domain" description="SH3" evidence="4">
    <location>
        <begin position="1"/>
        <end position="30"/>
    </location>
</feature>
<dbReference type="AlphaFoldDB" id="A0A0A9Z3D7"/>
<dbReference type="PROSITE" id="PS50002">
    <property type="entry name" value="SH3"/>
    <property type="match status" value="2"/>
</dbReference>
<dbReference type="InterPro" id="IPR001452">
    <property type="entry name" value="SH3_domain"/>
</dbReference>
<evidence type="ECO:0000256" key="1">
    <source>
        <dbReference type="ARBA" id="ARBA00022443"/>
    </source>
</evidence>
<evidence type="ECO:0000256" key="2">
    <source>
        <dbReference type="PROSITE-ProRule" id="PRU00192"/>
    </source>
</evidence>
<dbReference type="EMBL" id="GDHC01001528">
    <property type="protein sequence ID" value="JAQ17101.1"/>
    <property type="molecule type" value="Transcribed_RNA"/>
</dbReference>
<dbReference type="EMBL" id="GBHO01007279">
    <property type="protein sequence ID" value="JAG36325.1"/>
    <property type="molecule type" value="Transcribed_RNA"/>
</dbReference>
<proteinExistence type="predicted"/>
<name>A0A0A9Z3D7_LYGHE</name>
<dbReference type="Gene3D" id="2.30.30.40">
    <property type="entry name" value="SH3 Domains"/>
    <property type="match status" value="2"/>
</dbReference>
<dbReference type="InterPro" id="IPR050384">
    <property type="entry name" value="Endophilin_SH3RF"/>
</dbReference>
<feature type="region of interest" description="Disordered" evidence="3">
    <location>
        <begin position="35"/>
        <end position="62"/>
    </location>
</feature>
<evidence type="ECO:0000259" key="4">
    <source>
        <dbReference type="PROSITE" id="PS50002"/>
    </source>
</evidence>
<gene>
    <name evidence="5" type="primary">SH3D19_1</name>
    <name evidence="5" type="ORF">CM83_2548</name>
    <name evidence="6" type="ORF">g.7826</name>
</gene>
<protein>
    <submittedName>
        <fullName evidence="5">SH3 domain-containing protein 19</fullName>
    </submittedName>
</protein>
<dbReference type="PRINTS" id="PR00499">
    <property type="entry name" value="P67PHOX"/>
</dbReference>
<dbReference type="Pfam" id="PF00018">
    <property type="entry name" value="SH3_1"/>
    <property type="match status" value="1"/>
</dbReference>
<dbReference type="SUPFAM" id="SSF50044">
    <property type="entry name" value="SH3-domain"/>
    <property type="match status" value="2"/>
</dbReference>
<dbReference type="PRINTS" id="PR00452">
    <property type="entry name" value="SH3DOMAIN"/>
</dbReference>
<feature type="compositionally biased region" description="Polar residues" evidence="3">
    <location>
        <begin position="39"/>
        <end position="62"/>
    </location>
</feature>
<evidence type="ECO:0000313" key="5">
    <source>
        <dbReference type="EMBL" id="JAG36325.1"/>
    </source>
</evidence>
<dbReference type="SMART" id="SM00326">
    <property type="entry name" value="SH3"/>
    <property type="match status" value="1"/>
</dbReference>
<reference evidence="6" key="3">
    <citation type="journal article" date="2016" name="Gigascience">
        <title>De novo construction of an expanded transcriptome assembly for the western tarnished plant bug, Lygus hesperus.</title>
        <authorList>
            <person name="Tassone E.E."/>
            <person name="Geib S.M."/>
            <person name="Hall B."/>
            <person name="Fabrick J.A."/>
            <person name="Brent C.S."/>
            <person name="Hull J.J."/>
        </authorList>
    </citation>
    <scope>NUCLEOTIDE SEQUENCE</scope>
</reference>
<dbReference type="InterPro" id="IPR036028">
    <property type="entry name" value="SH3-like_dom_sf"/>
</dbReference>
<accession>A0A0A9Z3D7</accession>
<feature type="domain" description="SH3" evidence="4">
    <location>
        <begin position="69"/>
        <end position="127"/>
    </location>
</feature>
<reference evidence="5" key="2">
    <citation type="submission" date="2014-07" db="EMBL/GenBank/DDBJ databases">
        <authorList>
            <person name="Hull J."/>
        </authorList>
    </citation>
    <scope>NUCLEOTIDE SEQUENCE</scope>
</reference>
<keyword evidence="1 2" id="KW-0728">SH3 domain</keyword>
<sequence length="127" mass="14140">MSNPEEEWWCGYIDNETGIFPRVYVEPIPEDEVLGMDSRSGSKASTPAMNSYKVSSPKNTKSSIDGDIPVLKEVQAIYDFKGADKDELSFTVGEVLKVYSETDGWYGGENLKGQRGIFPVIYVKDIS</sequence>
<evidence type="ECO:0000256" key="3">
    <source>
        <dbReference type="SAM" id="MobiDB-lite"/>
    </source>
</evidence>
<dbReference type="CDD" id="cd00174">
    <property type="entry name" value="SH3"/>
    <property type="match status" value="1"/>
</dbReference>
<evidence type="ECO:0000313" key="6">
    <source>
        <dbReference type="EMBL" id="JAQ17101.1"/>
    </source>
</evidence>